<protein>
    <submittedName>
        <fullName evidence="2">Uncharacterized protein</fullName>
    </submittedName>
</protein>
<sequence>MHKGTQSTRIPHSIKPPLSFSLTVTHHHHHPHTRTHNMGGTPHNAYKQNSQKKSEKPVMCQSPVAEPGGNNKLGREAPRSGVCPPPRHESGAGKKKERKGKTRKMRESGVPHTRTHNKSQ</sequence>
<name>G0UMF7_TRYCI</name>
<feature type="compositionally biased region" description="Basic residues" evidence="1">
    <location>
        <begin position="25"/>
        <end position="35"/>
    </location>
</feature>
<feature type="compositionally biased region" description="Polar residues" evidence="1">
    <location>
        <begin position="1"/>
        <end position="10"/>
    </location>
</feature>
<gene>
    <name evidence="2" type="ORF">TCIL3000_5_520</name>
</gene>
<evidence type="ECO:0000256" key="1">
    <source>
        <dbReference type="SAM" id="MobiDB-lite"/>
    </source>
</evidence>
<organism evidence="2">
    <name type="scientific">Trypanosoma congolense (strain IL3000)</name>
    <dbReference type="NCBI Taxonomy" id="1068625"/>
    <lineage>
        <taxon>Eukaryota</taxon>
        <taxon>Discoba</taxon>
        <taxon>Euglenozoa</taxon>
        <taxon>Kinetoplastea</taxon>
        <taxon>Metakinetoplastina</taxon>
        <taxon>Trypanosomatida</taxon>
        <taxon>Trypanosomatidae</taxon>
        <taxon>Trypanosoma</taxon>
        <taxon>Nannomonas</taxon>
    </lineage>
</organism>
<dbReference type="EMBL" id="HE575318">
    <property type="protein sequence ID" value="CCC90363.1"/>
    <property type="molecule type" value="Genomic_DNA"/>
</dbReference>
<proteinExistence type="predicted"/>
<evidence type="ECO:0000313" key="2">
    <source>
        <dbReference type="EMBL" id="CCC90363.1"/>
    </source>
</evidence>
<feature type="compositionally biased region" description="Basic residues" evidence="1">
    <location>
        <begin position="95"/>
        <end position="104"/>
    </location>
</feature>
<accession>G0UMF7</accession>
<reference evidence="2" key="1">
    <citation type="journal article" date="2012" name="Proc. Natl. Acad. Sci. U.S.A.">
        <title>Antigenic diversity is generated by distinct evolutionary mechanisms in African trypanosome species.</title>
        <authorList>
            <person name="Jackson A.P."/>
            <person name="Berry A."/>
            <person name="Aslett M."/>
            <person name="Allison H.C."/>
            <person name="Burton P."/>
            <person name="Vavrova-Anderson J."/>
            <person name="Brown R."/>
            <person name="Browne H."/>
            <person name="Corton N."/>
            <person name="Hauser H."/>
            <person name="Gamble J."/>
            <person name="Gilderthorp R."/>
            <person name="Marcello L."/>
            <person name="McQuillan J."/>
            <person name="Otto T.D."/>
            <person name="Quail M.A."/>
            <person name="Sanders M.J."/>
            <person name="van Tonder A."/>
            <person name="Ginger M.L."/>
            <person name="Field M.C."/>
            <person name="Barry J.D."/>
            <person name="Hertz-Fowler C."/>
            <person name="Berriman M."/>
        </authorList>
    </citation>
    <scope>NUCLEOTIDE SEQUENCE</scope>
    <source>
        <strain evidence="2">IL3000</strain>
    </source>
</reference>
<feature type="region of interest" description="Disordered" evidence="1">
    <location>
        <begin position="1"/>
        <end position="120"/>
    </location>
</feature>
<dbReference type="AlphaFoldDB" id="G0UMF7"/>